<keyword evidence="1" id="KW-0732">Signal</keyword>
<name>A0ABW1Z816_9BACT</name>
<protein>
    <submittedName>
        <fullName evidence="2">Beta strand repeat-containing protein</fullName>
    </submittedName>
</protein>
<accession>A0ABW1Z816</accession>
<keyword evidence="3" id="KW-1185">Reference proteome</keyword>
<dbReference type="InterPro" id="IPR015919">
    <property type="entry name" value="Cadherin-like_sf"/>
</dbReference>
<dbReference type="SUPFAM" id="SSF49313">
    <property type="entry name" value="Cadherin-like"/>
    <property type="match status" value="4"/>
</dbReference>
<dbReference type="Pfam" id="PF05345">
    <property type="entry name" value="He_PIG"/>
    <property type="match status" value="4"/>
</dbReference>
<dbReference type="RefSeq" id="WP_263371699.1">
    <property type="nucleotide sequence ID" value="NZ_JAGSYD010000003.1"/>
</dbReference>
<evidence type="ECO:0000313" key="3">
    <source>
        <dbReference type="Proteomes" id="UP001596391"/>
    </source>
</evidence>
<sequence>MLVARRSRSIFRVIFPCLAMLAALGMASCSDGGTGSASLVALFLSSSTLSMDTGQTGTITAKVTNDKTPGGVTFTVAGGGTLGTQTTSISGQTKTITVPYTAPTTATSATVTATSIAAPSQAYSVTITVTAAPVITTTTLATGVVGTAYNVTPASTGGTGTLTWSISSGTLPAGLSLNAATGAITGTPTTAGSATFTLALTDSAPTPVTAVQTLTLTVNAQPPVVTPATLPSGITGTAYSQQLAYTGGGTGTATWAATGSLPPGISLSASGLLSGTPTTTGTYTFSTAVTVGAQTSASVSFTITVVAPVVITTTSLPSAHVNVAYSQQLTYSGGSGTPTWSIVSGSLPSTMTLSSSGVLSGTPTSVSNYTIGVAVKVGTQTSATQSLTFSVVSTQITSAATATGEVGFPFRFQVTAIGGTSPYTFAVASSGSALPAGLSINSATGVISGTPTTNTGSPFANVIVQATDTQGATGTQAMTFTINASRGSAANSELNGQYAFELSGFDVNGVPLAKVGSFTVDGNGHVTTGVMDTNGTALSAATTNAALIASTYAVGADGRGQITLTSAAGSISFALATSGLSNSVASAGSLVEIDATGARLTGRFARQTTANFTLAANANGYALGLAGWSAGSTATALTKAGLVGELQLASTGAVSSSEWVTAASSTPVVSTSGAFTLNTNGRGTLTLVSASGTTHFAVYVVSASQWMLLSTDAAASGGQALLVGDTTMQTIANGSFATASLLGTSVFSESKLGVSSAQAYFPDVQIGLLSFDGAGGITGSQDRSANGAFSQGAVVGTYTVATNGRANVKLAASGLSGCIDCSGTNYVFYFASANAGYYLDYATSGGQGTLEAQVSNATVALSGTYALSTRGPITATVVPESGLVTVSGAAVTALLDQVSASATTPDVSTSSTAATASTGRVVLTGGNPAVLYLTAAGHALWLDSTQATPVVRELNAQ</sequence>
<dbReference type="EMBL" id="JBHSWI010000001">
    <property type="protein sequence ID" value="MFC6645319.1"/>
    <property type="molecule type" value="Genomic_DNA"/>
</dbReference>
<gene>
    <name evidence="2" type="ORF">ACFQBQ_06905</name>
</gene>
<organism evidence="2 3">
    <name type="scientific">Granulicella cerasi</name>
    <dbReference type="NCBI Taxonomy" id="741063"/>
    <lineage>
        <taxon>Bacteria</taxon>
        <taxon>Pseudomonadati</taxon>
        <taxon>Acidobacteriota</taxon>
        <taxon>Terriglobia</taxon>
        <taxon>Terriglobales</taxon>
        <taxon>Acidobacteriaceae</taxon>
        <taxon>Granulicella</taxon>
    </lineage>
</organism>
<comment type="caution">
    <text evidence="2">The sequence shown here is derived from an EMBL/GenBank/DDBJ whole genome shotgun (WGS) entry which is preliminary data.</text>
</comment>
<dbReference type="PROSITE" id="PS51257">
    <property type="entry name" value="PROKAR_LIPOPROTEIN"/>
    <property type="match status" value="1"/>
</dbReference>
<dbReference type="Proteomes" id="UP001596391">
    <property type="component" value="Unassembled WGS sequence"/>
</dbReference>
<feature type="signal peptide" evidence="1">
    <location>
        <begin position="1"/>
        <end position="27"/>
    </location>
</feature>
<dbReference type="Gene3D" id="2.60.40.10">
    <property type="entry name" value="Immunoglobulins"/>
    <property type="match status" value="4"/>
</dbReference>
<reference evidence="3" key="1">
    <citation type="journal article" date="2019" name="Int. J. Syst. Evol. Microbiol.">
        <title>The Global Catalogue of Microorganisms (GCM) 10K type strain sequencing project: providing services to taxonomists for standard genome sequencing and annotation.</title>
        <authorList>
            <consortium name="The Broad Institute Genomics Platform"/>
            <consortium name="The Broad Institute Genome Sequencing Center for Infectious Disease"/>
            <person name="Wu L."/>
            <person name="Ma J."/>
        </authorList>
    </citation>
    <scope>NUCLEOTIDE SEQUENCE [LARGE SCALE GENOMIC DNA]</scope>
    <source>
        <strain evidence="3">CGMCC 1.16026</strain>
    </source>
</reference>
<evidence type="ECO:0000256" key="1">
    <source>
        <dbReference type="SAM" id="SignalP"/>
    </source>
</evidence>
<feature type="chain" id="PRO_5045535883" evidence="1">
    <location>
        <begin position="28"/>
        <end position="957"/>
    </location>
</feature>
<dbReference type="InterPro" id="IPR013783">
    <property type="entry name" value="Ig-like_fold"/>
</dbReference>
<proteinExistence type="predicted"/>
<evidence type="ECO:0000313" key="2">
    <source>
        <dbReference type="EMBL" id="MFC6645319.1"/>
    </source>
</evidence>